<feature type="transmembrane region" description="Helical" evidence="6">
    <location>
        <begin position="55"/>
        <end position="75"/>
    </location>
</feature>
<dbReference type="SUPFAM" id="SSF103473">
    <property type="entry name" value="MFS general substrate transporter"/>
    <property type="match status" value="1"/>
</dbReference>
<dbReference type="Gene3D" id="1.20.1250.20">
    <property type="entry name" value="MFS general substrate transporter like domains"/>
    <property type="match status" value="1"/>
</dbReference>
<evidence type="ECO:0000256" key="5">
    <source>
        <dbReference type="ARBA" id="ARBA00023136"/>
    </source>
</evidence>
<proteinExistence type="predicted"/>
<protein>
    <submittedName>
        <fullName evidence="8">MFS gliotoxin efflux transporter</fullName>
    </submittedName>
</protein>
<feature type="transmembrane region" description="Helical" evidence="6">
    <location>
        <begin position="211"/>
        <end position="230"/>
    </location>
</feature>
<dbReference type="PROSITE" id="PS50850">
    <property type="entry name" value="MFS"/>
    <property type="match status" value="1"/>
</dbReference>
<dbReference type="Pfam" id="PF07690">
    <property type="entry name" value="MFS_1"/>
    <property type="match status" value="1"/>
</dbReference>
<dbReference type="CDD" id="cd17502">
    <property type="entry name" value="MFS_Azr1_MDR_like"/>
    <property type="match status" value="1"/>
</dbReference>
<accession>A0A9W9FW38</accession>
<gene>
    <name evidence="8" type="ORF">N7456_004174</name>
</gene>
<dbReference type="EMBL" id="JAPQKH010000003">
    <property type="protein sequence ID" value="KAJ5107499.1"/>
    <property type="molecule type" value="Genomic_DNA"/>
</dbReference>
<evidence type="ECO:0000256" key="1">
    <source>
        <dbReference type="ARBA" id="ARBA00004141"/>
    </source>
</evidence>
<evidence type="ECO:0000313" key="8">
    <source>
        <dbReference type="EMBL" id="KAJ5107499.1"/>
    </source>
</evidence>
<feature type="transmembrane region" description="Helical" evidence="6">
    <location>
        <begin position="281"/>
        <end position="302"/>
    </location>
</feature>
<dbReference type="FunFam" id="1.20.1720.10:FF:000012">
    <property type="entry name" value="MFS toxin efflux pump (AflT)"/>
    <property type="match status" value="1"/>
</dbReference>
<comment type="caution">
    <text evidence="8">The sequence shown here is derived from an EMBL/GenBank/DDBJ whole genome shotgun (WGS) entry which is preliminary data.</text>
</comment>
<keyword evidence="9" id="KW-1185">Reference proteome</keyword>
<keyword evidence="3 6" id="KW-0812">Transmembrane</keyword>
<feature type="domain" description="Major facilitator superfamily (MFS) profile" evidence="7">
    <location>
        <begin position="18"/>
        <end position="505"/>
    </location>
</feature>
<evidence type="ECO:0000256" key="4">
    <source>
        <dbReference type="ARBA" id="ARBA00022989"/>
    </source>
</evidence>
<feature type="transmembrane region" description="Helical" evidence="6">
    <location>
        <begin position="242"/>
        <end position="260"/>
    </location>
</feature>
<keyword evidence="2" id="KW-0813">Transport</keyword>
<name>A0A9W9FW38_9EURO</name>
<dbReference type="PANTHER" id="PTHR23501">
    <property type="entry name" value="MAJOR FACILITATOR SUPERFAMILY"/>
    <property type="match status" value="1"/>
</dbReference>
<dbReference type="AlphaFoldDB" id="A0A9W9FW38"/>
<feature type="transmembrane region" description="Helical" evidence="6">
    <location>
        <begin position="345"/>
        <end position="365"/>
    </location>
</feature>
<dbReference type="OrthoDB" id="10021397at2759"/>
<dbReference type="InterPro" id="IPR036259">
    <property type="entry name" value="MFS_trans_sf"/>
</dbReference>
<feature type="transmembrane region" description="Helical" evidence="6">
    <location>
        <begin position="168"/>
        <end position="191"/>
    </location>
</feature>
<dbReference type="InterPro" id="IPR011701">
    <property type="entry name" value="MFS"/>
</dbReference>
<feature type="transmembrane region" description="Helical" evidence="6">
    <location>
        <begin position="377"/>
        <end position="395"/>
    </location>
</feature>
<dbReference type="InterPro" id="IPR020846">
    <property type="entry name" value="MFS_dom"/>
</dbReference>
<evidence type="ECO:0000256" key="6">
    <source>
        <dbReference type="SAM" id="Phobius"/>
    </source>
</evidence>
<dbReference type="GO" id="GO:0005886">
    <property type="term" value="C:plasma membrane"/>
    <property type="evidence" value="ECO:0007669"/>
    <property type="project" value="TreeGrafter"/>
</dbReference>
<organism evidence="8 9">
    <name type="scientific">Penicillium angulare</name>
    <dbReference type="NCBI Taxonomy" id="116970"/>
    <lineage>
        <taxon>Eukaryota</taxon>
        <taxon>Fungi</taxon>
        <taxon>Dikarya</taxon>
        <taxon>Ascomycota</taxon>
        <taxon>Pezizomycotina</taxon>
        <taxon>Eurotiomycetes</taxon>
        <taxon>Eurotiomycetidae</taxon>
        <taxon>Eurotiales</taxon>
        <taxon>Aspergillaceae</taxon>
        <taxon>Penicillium</taxon>
    </lineage>
</organism>
<feature type="transmembrane region" description="Helical" evidence="6">
    <location>
        <begin position="108"/>
        <end position="134"/>
    </location>
</feature>
<evidence type="ECO:0000259" key="7">
    <source>
        <dbReference type="PROSITE" id="PS50850"/>
    </source>
</evidence>
<comment type="subcellular location">
    <subcellularLocation>
        <location evidence="1">Membrane</location>
        <topology evidence="1">Multi-pass membrane protein</topology>
    </subcellularLocation>
</comment>
<feature type="transmembrane region" description="Helical" evidence="6">
    <location>
        <begin position="82"/>
        <end position="102"/>
    </location>
</feature>
<dbReference type="Proteomes" id="UP001149165">
    <property type="component" value="Unassembled WGS sequence"/>
</dbReference>
<feature type="transmembrane region" description="Helical" evidence="6">
    <location>
        <begin position="20"/>
        <end position="43"/>
    </location>
</feature>
<reference evidence="8" key="2">
    <citation type="journal article" date="2023" name="IMA Fungus">
        <title>Comparative genomic study of the Penicillium genus elucidates a diverse pangenome and 15 lateral gene transfer events.</title>
        <authorList>
            <person name="Petersen C."/>
            <person name="Sorensen T."/>
            <person name="Nielsen M.R."/>
            <person name="Sondergaard T.E."/>
            <person name="Sorensen J.L."/>
            <person name="Fitzpatrick D.A."/>
            <person name="Frisvad J.C."/>
            <person name="Nielsen K.L."/>
        </authorList>
    </citation>
    <scope>NUCLEOTIDE SEQUENCE</scope>
    <source>
        <strain evidence="8">IBT 30069</strain>
    </source>
</reference>
<reference evidence="8" key="1">
    <citation type="submission" date="2022-11" db="EMBL/GenBank/DDBJ databases">
        <authorList>
            <person name="Petersen C."/>
        </authorList>
    </citation>
    <scope>NUCLEOTIDE SEQUENCE</scope>
    <source>
        <strain evidence="8">IBT 30069</strain>
    </source>
</reference>
<keyword evidence="5 6" id="KW-0472">Membrane</keyword>
<feature type="transmembrane region" description="Helical" evidence="6">
    <location>
        <begin position="322"/>
        <end position="338"/>
    </location>
</feature>
<dbReference type="PRINTS" id="PR01036">
    <property type="entry name" value="TCRTETB"/>
</dbReference>
<keyword evidence="4 6" id="KW-1133">Transmembrane helix</keyword>
<dbReference type="PANTHER" id="PTHR23501:SF177">
    <property type="entry name" value="MAJOR FACILITATOR SUPERFAMILY (MFS) PROFILE DOMAIN-CONTAINING PROTEIN-RELATED"/>
    <property type="match status" value="1"/>
</dbReference>
<dbReference type="GO" id="GO:0022857">
    <property type="term" value="F:transmembrane transporter activity"/>
    <property type="evidence" value="ECO:0007669"/>
    <property type="project" value="InterPro"/>
</dbReference>
<evidence type="ECO:0000256" key="2">
    <source>
        <dbReference type="ARBA" id="ARBA00022448"/>
    </source>
</evidence>
<sequence length="534" mass="57121">MADDASSDLPGPGRLALTMLALFMGMFTANLDSTILATAIPYITNQFHNISDIGWYGSATFLTFAAFQTTWGKIFKYFDLKLSYLVTLFVFELGSLICAVAPNSVALIIGRAIAGIGAAGLCTGTFVIIGYTVAPERQPKFMGVMGATYALASFVGPLVGGAFTKNVTWRWCFYLNLPIGGVAALIIVFFFQTPKAAKPVQAPWKEKLLQLDPSGAGLIICAVVCYLLALQWGGLEKKWSDSTVIGTLIGFILIFIAFGFNEWWLGERASIVPRLLKRRRIIVNCAVVFFNSGGFFILIYYLPIYFQSIQNTSPIGSGVHNLPFLIGGIFSFVSGMLLSSTQQFVPFMAVSAALSAVGGGLIYTIGQDTSTGKWVGYQILAGSATGFISQIPIMANTACVDMADMSTVSAMTLFFQLLGGSFSVSAAQSVFGNTILQKIRENAPNISASLVLNAGASELRDHFSASELPSVLAAYMDGIKGAFAVATAMLAISFPLALLPRWEKLRPEAQYSSSLDAADEKASGLSESDAKSMV</sequence>
<feature type="transmembrane region" description="Helical" evidence="6">
    <location>
        <begin position="141"/>
        <end position="162"/>
    </location>
</feature>
<feature type="transmembrane region" description="Helical" evidence="6">
    <location>
        <begin position="407"/>
        <end position="427"/>
    </location>
</feature>
<evidence type="ECO:0000313" key="9">
    <source>
        <dbReference type="Proteomes" id="UP001149165"/>
    </source>
</evidence>
<evidence type="ECO:0000256" key="3">
    <source>
        <dbReference type="ARBA" id="ARBA00022692"/>
    </source>
</evidence>